<feature type="region of interest" description="Disordered" evidence="1">
    <location>
        <begin position="300"/>
        <end position="348"/>
    </location>
</feature>
<evidence type="ECO:0000259" key="2">
    <source>
        <dbReference type="PROSITE" id="PS50174"/>
    </source>
</evidence>
<feature type="compositionally biased region" description="Basic residues" evidence="1">
    <location>
        <begin position="66"/>
        <end position="77"/>
    </location>
</feature>
<evidence type="ECO:0000313" key="4">
    <source>
        <dbReference type="Proteomes" id="UP001142489"/>
    </source>
</evidence>
<dbReference type="Proteomes" id="UP001142489">
    <property type="component" value="Unassembled WGS sequence"/>
</dbReference>
<dbReference type="InterPro" id="IPR036770">
    <property type="entry name" value="Ankyrin_rpt-contain_sf"/>
</dbReference>
<dbReference type="InterPro" id="IPR000467">
    <property type="entry name" value="G_patch_dom"/>
</dbReference>
<keyword evidence="4" id="KW-1185">Reference proteome</keyword>
<name>A0A9Q1AXI3_9SAUR</name>
<dbReference type="Gene3D" id="1.25.40.20">
    <property type="entry name" value="Ankyrin repeat-containing domain"/>
    <property type="match status" value="1"/>
</dbReference>
<reference evidence="3" key="1">
    <citation type="journal article" date="2023" name="DNA Res.">
        <title>Chromosome-level genome assembly of Phrynocephalus forsythii using third-generation DNA sequencing and Hi-C analysis.</title>
        <authorList>
            <person name="Qi Y."/>
            <person name="Zhao W."/>
            <person name="Zhao Y."/>
            <person name="Niu C."/>
            <person name="Cao S."/>
            <person name="Zhang Y."/>
        </authorList>
    </citation>
    <scope>NUCLEOTIDE SEQUENCE</scope>
    <source>
        <tissue evidence="3">Muscle</tissue>
    </source>
</reference>
<dbReference type="PANTHER" id="PTHR20923">
    <property type="entry name" value="BAT4 PROTEIN-RELATED"/>
    <property type="match status" value="1"/>
</dbReference>
<dbReference type="AlphaFoldDB" id="A0A9Q1AXI3"/>
<dbReference type="SMART" id="SM00443">
    <property type="entry name" value="G_patch"/>
    <property type="match status" value="1"/>
</dbReference>
<dbReference type="GO" id="GO:0003676">
    <property type="term" value="F:nucleic acid binding"/>
    <property type="evidence" value="ECO:0007669"/>
    <property type="project" value="InterPro"/>
</dbReference>
<dbReference type="InterPro" id="IPR002110">
    <property type="entry name" value="Ankyrin_rpt"/>
</dbReference>
<gene>
    <name evidence="3" type="ORF">JRQ81_003516</name>
</gene>
<dbReference type="Pfam" id="PF01585">
    <property type="entry name" value="G-patch"/>
    <property type="match status" value="1"/>
</dbReference>
<dbReference type="Pfam" id="PF12796">
    <property type="entry name" value="Ank_2"/>
    <property type="match status" value="1"/>
</dbReference>
<dbReference type="SMART" id="SM00248">
    <property type="entry name" value="ANK"/>
    <property type="match status" value="3"/>
</dbReference>
<dbReference type="InterPro" id="IPR039146">
    <property type="entry name" value="GPANK1"/>
</dbReference>
<sequence>MSRGPHLIAFTRAREESDLWRDGHAQKKNCKDADRAGPERGNAAGEAVRSFYESLVLPNDAGTSSQRKRKVPRRRHPPGQETPRAPNNSEERKARLGNRLLKAAQDGHLPSLRMLVEKEGCDVNYRDGYYWTAVMCAAYAGRGEAVRYLLSHGAAWVGVCETQGQDAMDLAEEAGHQEVVNILQESTRPRMKEESSRLSSTAERKYCAVCQMHYSEDTVATHERSTAHLFSRRDPLPPTRYHIPENNVGFRLMVKGGWNQEGGLGPGGAGRKFPIQTVLKRDQKGLGFGGNLKPKVTHFDAKDPSAVEGPLNPTAKNGTGSDRGKAGGPAQGGQGGRLGTQPPNLHEP</sequence>
<feature type="compositionally biased region" description="Gly residues" evidence="1">
    <location>
        <begin position="326"/>
        <end position="338"/>
    </location>
</feature>
<protein>
    <recommendedName>
        <fullName evidence="2">G-patch domain-containing protein</fullName>
    </recommendedName>
</protein>
<proteinExistence type="predicted"/>
<feature type="compositionally biased region" description="Basic and acidic residues" evidence="1">
    <location>
        <begin position="12"/>
        <end position="38"/>
    </location>
</feature>
<feature type="domain" description="G-patch" evidence="2">
    <location>
        <begin position="245"/>
        <end position="291"/>
    </location>
</feature>
<feature type="compositionally biased region" description="Low complexity" evidence="1">
    <location>
        <begin position="339"/>
        <end position="348"/>
    </location>
</feature>
<dbReference type="PANTHER" id="PTHR20923:SF1">
    <property type="entry name" value="G PATCH DOMAIN AND ANKYRIN REPEAT-CONTAINING PROTEIN 1"/>
    <property type="match status" value="1"/>
</dbReference>
<dbReference type="OrthoDB" id="4735278at2759"/>
<accession>A0A9Q1AXI3</accession>
<evidence type="ECO:0000256" key="1">
    <source>
        <dbReference type="SAM" id="MobiDB-lite"/>
    </source>
</evidence>
<dbReference type="EMBL" id="JAPFRF010000011">
    <property type="protein sequence ID" value="KAJ7317354.1"/>
    <property type="molecule type" value="Genomic_DNA"/>
</dbReference>
<dbReference type="PROSITE" id="PS50174">
    <property type="entry name" value="G_PATCH"/>
    <property type="match status" value="1"/>
</dbReference>
<comment type="caution">
    <text evidence="3">The sequence shown here is derived from an EMBL/GenBank/DDBJ whole genome shotgun (WGS) entry which is preliminary data.</text>
</comment>
<organism evidence="3 4">
    <name type="scientific">Phrynocephalus forsythii</name>
    <dbReference type="NCBI Taxonomy" id="171643"/>
    <lineage>
        <taxon>Eukaryota</taxon>
        <taxon>Metazoa</taxon>
        <taxon>Chordata</taxon>
        <taxon>Craniata</taxon>
        <taxon>Vertebrata</taxon>
        <taxon>Euteleostomi</taxon>
        <taxon>Lepidosauria</taxon>
        <taxon>Squamata</taxon>
        <taxon>Bifurcata</taxon>
        <taxon>Unidentata</taxon>
        <taxon>Episquamata</taxon>
        <taxon>Toxicofera</taxon>
        <taxon>Iguania</taxon>
        <taxon>Acrodonta</taxon>
        <taxon>Agamidae</taxon>
        <taxon>Agaminae</taxon>
        <taxon>Phrynocephalus</taxon>
    </lineage>
</organism>
<feature type="region of interest" description="Disordered" evidence="1">
    <location>
        <begin position="1"/>
        <end position="91"/>
    </location>
</feature>
<evidence type="ECO:0000313" key="3">
    <source>
        <dbReference type="EMBL" id="KAJ7317354.1"/>
    </source>
</evidence>
<dbReference type="SUPFAM" id="SSF48403">
    <property type="entry name" value="Ankyrin repeat"/>
    <property type="match status" value="1"/>
</dbReference>